<comment type="similarity">
    <text evidence="1">Belongs to the UxaA family.</text>
</comment>
<evidence type="ECO:0000256" key="2">
    <source>
        <dbReference type="ARBA" id="ARBA00023239"/>
    </source>
</evidence>
<dbReference type="Proteomes" id="UP000606870">
    <property type="component" value="Unassembled WGS sequence"/>
</dbReference>
<dbReference type="Pfam" id="PF04295">
    <property type="entry name" value="GD_AH_second"/>
    <property type="match status" value="1"/>
</dbReference>
<dbReference type="Pfam" id="PF20629">
    <property type="entry name" value="GD_AH_C"/>
    <property type="match status" value="1"/>
</dbReference>
<dbReference type="GO" id="GO:0016787">
    <property type="term" value="F:hydrolase activity"/>
    <property type="evidence" value="ECO:0007669"/>
    <property type="project" value="UniProtKB-KW"/>
</dbReference>
<protein>
    <submittedName>
        <fullName evidence="5">UxaA family hydrolase</fullName>
    </submittedName>
</protein>
<keyword evidence="5" id="KW-0378">Hydrolase</keyword>
<name>A0ABR6VJD2_9FIRM</name>
<accession>A0ABR6VJD2</accession>
<evidence type="ECO:0000259" key="4">
    <source>
        <dbReference type="Pfam" id="PF20629"/>
    </source>
</evidence>
<dbReference type="EMBL" id="JACOGK010000026">
    <property type="protein sequence ID" value="MBC3537392.1"/>
    <property type="molecule type" value="Genomic_DNA"/>
</dbReference>
<evidence type="ECO:0000313" key="6">
    <source>
        <dbReference type="Proteomes" id="UP000606870"/>
    </source>
</evidence>
<dbReference type="PANTHER" id="PTHR30536">
    <property type="entry name" value="ALTRONATE/GALACTARATE DEHYDRATASE"/>
    <property type="match status" value="1"/>
</dbReference>
<evidence type="ECO:0000313" key="5">
    <source>
        <dbReference type="EMBL" id="MBC3537392.1"/>
    </source>
</evidence>
<organism evidence="5 6">
    <name type="scientific">Megasphaera hominis</name>
    <dbReference type="NCBI Taxonomy" id="159836"/>
    <lineage>
        <taxon>Bacteria</taxon>
        <taxon>Bacillati</taxon>
        <taxon>Bacillota</taxon>
        <taxon>Negativicutes</taxon>
        <taxon>Veillonellales</taxon>
        <taxon>Veillonellaceae</taxon>
        <taxon>Megasphaera</taxon>
    </lineage>
</organism>
<dbReference type="InterPro" id="IPR052172">
    <property type="entry name" value="UxaA_altronate/galactarate_dh"/>
</dbReference>
<dbReference type="InterPro" id="IPR007392">
    <property type="entry name" value="GD_AH_second"/>
</dbReference>
<keyword evidence="2" id="KW-0456">Lyase</keyword>
<evidence type="ECO:0000259" key="3">
    <source>
        <dbReference type="Pfam" id="PF04295"/>
    </source>
</evidence>
<sequence length="392" mass="41630">MNIETKTFKGYVRPDGRVGTRNYVAIIPSVFCANSTAEAIARQVNGAIALRHPVGCTQIGYDFELTARTLKAMGCHPNIAAVVVIGLGCERFSSHELYEGIKESGKPVAHFIIQEEGGTTTTIAKGVEAARKFVQWASQLKRQDCPLSELMVATKCGGTDATSGLAANPVVGKACDLITAQGGSAILSELNELIGTEDQLAARAVTPAVADKVYDAITHIENHLQSRIDPRFPTRNALISPGNFVGGVSTIVEKAMGGVHKSGTSPIVDVLSYATPPEDGKKGLFLMEYESQDGEVVTGMIGCGAQIVAFTTGRGNPTGFPFVPVIKITGNDHTYEHMKENFDFNAGGVIRGEGTIDSEGERLLDMIIRVASGEMTAAETIGGNELFVIARR</sequence>
<comment type="caution">
    <text evidence="5">The sequence shown here is derived from an EMBL/GenBank/DDBJ whole genome shotgun (WGS) entry which is preliminary data.</text>
</comment>
<dbReference type="PANTHER" id="PTHR30536:SF5">
    <property type="entry name" value="ALTRONATE DEHYDRATASE"/>
    <property type="match status" value="1"/>
</dbReference>
<dbReference type="InterPro" id="IPR048332">
    <property type="entry name" value="GD_AH_C"/>
</dbReference>
<feature type="domain" description="D-galactarate/Altronate dehydratase second" evidence="3">
    <location>
        <begin position="10"/>
        <end position="137"/>
    </location>
</feature>
<dbReference type="RefSeq" id="WP_186503717.1">
    <property type="nucleotide sequence ID" value="NZ_JACOGK010000026.1"/>
</dbReference>
<proteinExistence type="inferred from homology"/>
<reference evidence="5 6" key="1">
    <citation type="submission" date="2020-08" db="EMBL/GenBank/DDBJ databases">
        <authorList>
            <person name="Liu C."/>
            <person name="Sun Q."/>
        </authorList>
    </citation>
    <scope>NUCLEOTIDE SEQUENCE [LARGE SCALE GENOMIC DNA]</scope>
    <source>
        <strain evidence="5 6">NSJ-59</strain>
    </source>
</reference>
<feature type="domain" description="D-galactarate/Altronate dehydratase C-terminal" evidence="4">
    <location>
        <begin position="147"/>
        <end position="389"/>
    </location>
</feature>
<keyword evidence="6" id="KW-1185">Reference proteome</keyword>
<evidence type="ECO:0000256" key="1">
    <source>
        <dbReference type="ARBA" id="ARBA00010986"/>
    </source>
</evidence>
<gene>
    <name evidence="5" type="ORF">H8J70_09025</name>
</gene>